<feature type="region of interest" description="Disordered" evidence="1">
    <location>
        <begin position="834"/>
        <end position="856"/>
    </location>
</feature>
<feature type="compositionally biased region" description="Basic residues" evidence="1">
    <location>
        <begin position="486"/>
        <end position="504"/>
    </location>
</feature>
<feature type="region of interest" description="Disordered" evidence="1">
    <location>
        <begin position="314"/>
        <end position="363"/>
    </location>
</feature>
<feature type="region of interest" description="Disordered" evidence="1">
    <location>
        <begin position="593"/>
        <end position="615"/>
    </location>
</feature>
<proteinExistence type="predicted"/>
<keyword evidence="3" id="KW-1185">Reference proteome</keyword>
<evidence type="ECO:0000313" key="3">
    <source>
        <dbReference type="Proteomes" id="UP001189429"/>
    </source>
</evidence>
<reference evidence="2" key="1">
    <citation type="submission" date="2023-10" db="EMBL/GenBank/DDBJ databases">
        <authorList>
            <person name="Chen Y."/>
            <person name="Shah S."/>
            <person name="Dougan E. K."/>
            <person name="Thang M."/>
            <person name="Chan C."/>
        </authorList>
    </citation>
    <scope>NUCLEOTIDE SEQUENCE [LARGE SCALE GENOMIC DNA]</scope>
</reference>
<sequence length="856" mass="89421">MEGIVFVESSQLEQCVEGITIVEGAHLLACSQPHEFIAVTFVAPSGWSHCSSVPRDITASGLHSIAQGLFPDRTICLRRAASPILVSTAPNSIIVPDSAQPFLNETSQIVAISLTWLPRCVVAEPCPDREQIHCEELVRCEKNWVYAIRAKKWDSARAVLLSHARPDLLVRQRDGGGETPLAWAAYGAGSCRAAADLVHLILKAAPGEAAVVCPGTGFTPLHDAAWGNAAAEVAALLCLFYPEALFARGRSGETPHTVGRSMHLGFSWPRPAELLAAAASLLWRRGAEALGAPAGTAERLERCLAAVCGRQHRDDRDDRALPRAPAPAAAAPEPGAAALRRAPRRRAAASVAQAPRGEDADCAPSPPLAADVLHFCEARAKSRGRLAGAREVRHSRCGFTEQAVVAVGGAGCTFRLRLYRVRAIHEAPARRERALERSIKLAVGVDLEVSLCARCLAAPAAPPPPFSSASGAAAWRPPGGGAAGRRAARQPVRRARPGARRRGVGRAAGLPEARREASPGRAGHGRRRGLPGGRVGLQGAVGCGGATALGRRGCRAPRGRGRGVRRPRARLLLGLAGPEALRRWRRRLRRRVGRAARGRGPGRGPPSARPEAAARAARGAGAVRLGGGVVGGPAGRARRQEGCRRLRGGRRLRRALGGAHAAVGAAADAGGRALPPVRDGPGAAPHRGPLRRPGLQPRRPRLAQGQGRGRRRRYHGVLLGRQGRPRAVRVVGRPRGRRRHGLRLRPQRGPGRAAAFGLAAAGVGASGPVAAGDAGAGFRGRAFAGGRRRRGGGGGARARQRWRGPGCCSSAPAVAKAAAVALRLRVDTAVRPLAGEGRTPVAAPAAAAASLPPSSR</sequence>
<gene>
    <name evidence="2" type="ORF">PCOR1329_LOCUS67214</name>
</gene>
<feature type="compositionally biased region" description="Low complexity" evidence="1">
    <location>
        <begin position="670"/>
        <end position="705"/>
    </location>
</feature>
<feature type="compositionally biased region" description="Low complexity" evidence="1">
    <location>
        <begin position="322"/>
        <end position="340"/>
    </location>
</feature>
<dbReference type="Gene3D" id="1.25.40.20">
    <property type="entry name" value="Ankyrin repeat-containing domain"/>
    <property type="match status" value="1"/>
</dbReference>
<feature type="compositionally biased region" description="Low complexity" evidence="1">
    <location>
        <begin position="842"/>
        <end position="856"/>
    </location>
</feature>
<evidence type="ECO:0000256" key="1">
    <source>
        <dbReference type="SAM" id="MobiDB-lite"/>
    </source>
</evidence>
<name>A0ABN9WKY3_9DINO</name>
<dbReference type="InterPro" id="IPR036770">
    <property type="entry name" value="Ankyrin_rpt-contain_sf"/>
</dbReference>
<evidence type="ECO:0008006" key="4">
    <source>
        <dbReference type="Google" id="ProtNLM"/>
    </source>
</evidence>
<feature type="region of interest" description="Disordered" evidence="1">
    <location>
        <begin position="466"/>
        <end position="535"/>
    </location>
</feature>
<protein>
    <recommendedName>
        <fullName evidence="4">Anaphase-promoting complex subunit 1</fullName>
    </recommendedName>
</protein>
<accession>A0ABN9WKY3</accession>
<feature type="region of interest" description="Disordered" evidence="1">
    <location>
        <begin position="670"/>
        <end position="712"/>
    </location>
</feature>
<feature type="compositionally biased region" description="Low complexity" evidence="1">
    <location>
        <begin position="467"/>
        <end position="477"/>
    </location>
</feature>
<organism evidence="2 3">
    <name type="scientific">Prorocentrum cordatum</name>
    <dbReference type="NCBI Taxonomy" id="2364126"/>
    <lineage>
        <taxon>Eukaryota</taxon>
        <taxon>Sar</taxon>
        <taxon>Alveolata</taxon>
        <taxon>Dinophyceae</taxon>
        <taxon>Prorocentrales</taxon>
        <taxon>Prorocentraceae</taxon>
        <taxon>Prorocentrum</taxon>
    </lineage>
</organism>
<feature type="non-terminal residue" evidence="2">
    <location>
        <position position="856"/>
    </location>
</feature>
<evidence type="ECO:0000313" key="2">
    <source>
        <dbReference type="EMBL" id="CAK0885652.1"/>
    </source>
</evidence>
<comment type="caution">
    <text evidence="2">The sequence shown here is derived from an EMBL/GenBank/DDBJ whole genome shotgun (WGS) entry which is preliminary data.</text>
</comment>
<dbReference type="EMBL" id="CAUYUJ010018702">
    <property type="protein sequence ID" value="CAK0885652.1"/>
    <property type="molecule type" value="Genomic_DNA"/>
</dbReference>
<dbReference type="Proteomes" id="UP001189429">
    <property type="component" value="Unassembled WGS sequence"/>
</dbReference>